<name>A0A0M4FT74_9BACI</name>
<dbReference type="Proteomes" id="UP000067625">
    <property type="component" value="Chromosome"/>
</dbReference>
<dbReference type="EMBL" id="CP012600">
    <property type="protein sequence ID" value="ALC83198.1"/>
    <property type="molecule type" value="Genomic_DNA"/>
</dbReference>
<dbReference type="PATRIC" id="fig|1441095.3.peg.3935"/>
<sequence length="59" mass="7323">MQKLLFFYREKSISLRVIIIFPGMIESDPFKFSLFRCKLLIKEMERKKYCYSHVDKLKW</sequence>
<gene>
    <name evidence="1" type="ORF">AM592_17735</name>
</gene>
<reference evidence="1 2" key="2">
    <citation type="journal article" date="2016" name="Int. J. Syst. Evol. Microbiol.">
        <title>Bacillus gobiensis sp. nov., isolated from a soil sample.</title>
        <authorList>
            <person name="Liu B."/>
            <person name="Liu G.H."/>
            <person name="Cetin S."/>
            <person name="Schumann P."/>
            <person name="Pan Z.Z."/>
            <person name="Chen Q.Q."/>
        </authorList>
    </citation>
    <scope>NUCLEOTIDE SEQUENCE [LARGE SCALE GENOMIC DNA]</scope>
    <source>
        <strain evidence="1 2">FJAT-4402</strain>
    </source>
</reference>
<proteinExistence type="predicted"/>
<evidence type="ECO:0000313" key="2">
    <source>
        <dbReference type="Proteomes" id="UP000067625"/>
    </source>
</evidence>
<dbReference type="STRING" id="1441095.AM592_17735"/>
<dbReference type="AlphaFoldDB" id="A0A0M4FT74"/>
<protein>
    <submittedName>
        <fullName evidence="1">Uncharacterized protein</fullName>
    </submittedName>
</protein>
<keyword evidence="2" id="KW-1185">Reference proteome</keyword>
<reference evidence="2" key="1">
    <citation type="submission" date="2015-08" db="EMBL/GenBank/DDBJ databases">
        <title>Genome sequencing project for genomic taxonomy and phylogenomics of Bacillus-like bacteria.</title>
        <authorList>
            <person name="Liu B."/>
            <person name="Wang J."/>
            <person name="Zhu Y."/>
            <person name="Liu G."/>
            <person name="Chen Q."/>
            <person name="Chen Z."/>
            <person name="Lan J."/>
            <person name="Che J."/>
            <person name="Ge C."/>
            <person name="Shi H."/>
            <person name="Pan Z."/>
            <person name="Liu X."/>
        </authorList>
    </citation>
    <scope>NUCLEOTIDE SEQUENCE [LARGE SCALE GENOMIC DNA]</scope>
    <source>
        <strain evidence="2">FJAT-4402</strain>
    </source>
</reference>
<accession>A0A0M4FT74</accession>
<organism evidence="1 2">
    <name type="scientific">Bacillus gobiensis</name>
    <dbReference type="NCBI Taxonomy" id="1441095"/>
    <lineage>
        <taxon>Bacteria</taxon>
        <taxon>Bacillati</taxon>
        <taxon>Bacillota</taxon>
        <taxon>Bacilli</taxon>
        <taxon>Bacillales</taxon>
        <taxon>Bacillaceae</taxon>
        <taxon>Bacillus</taxon>
    </lineage>
</organism>
<evidence type="ECO:0000313" key="1">
    <source>
        <dbReference type="EMBL" id="ALC83198.1"/>
    </source>
</evidence>